<evidence type="ECO:0000256" key="10">
    <source>
        <dbReference type="SAM" id="SignalP"/>
    </source>
</evidence>
<organism evidence="13 14">
    <name type="scientific">Streptomyces solincola</name>
    <dbReference type="NCBI Taxonomy" id="2100817"/>
    <lineage>
        <taxon>Bacteria</taxon>
        <taxon>Bacillati</taxon>
        <taxon>Actinomycetota</taxon>
        <taxon>Actinomycetes</taxon>
        <taxon>Kitasatosporales</taxon>
        <taxon>Streptomycetaceae</taxon>
        <taxon>Streptomyces</taxon>
    </lineage>
</organism>
<dbReference type="InterPro" id="IPR004236">
    <property type="entry name" value="Pept_S1_alpha_lytic"/>
</dbReference>
<dbReference type="InterPro" id="IPR001254">
    <property type="entry name" value="Trypsin_dom"/>
</dbReference>
<name>A0A2S9Q375_9ACTN</name>
<keyword evidence="3 10" id="KW-0732">Signal</keyword>
<keyword evidence="9" id="KW-0472">Membrane</keyword>
<dbReference type="PROSITE" id="PS00135">
    <property type="entry name" value="TRYPSIN_SER"/>
    <property type="match status" value="1"/>
</dbReference>
<dbReference type="OrthoDB" id="8781117at2"/>
<dbReference type="InterPro" id="IPR033116">
    <property type="entry name" value="TRYPSIN_SER"/>
</dbReference>
<evidence type="ECO:0000259" key="11">
    <source>
        <dbReference type="Pfam" id="PF00089"/>
    </source>
</evidence>
<evidence type="ECO:0000256" key="4">
    <source>
        <dbReference type="ARBA" id="ARBA00022801"/>
    </source>
</evidence>
<keyword evidence="9" id="KW-1133">Transmembrane helix</keyword>
<dbReference type="Gene3D" id="2.40.10.10">
    <property type="entry name" value="Trypsin-like serine proteases"/>
    <property type="match status" value="2"/>
</dbReference>
<sequence length="463" mass="47274">MRHARRTLRRIVRTAAVGGILCGTLMVSDAMAGAPAQGPHAPASDPSGRVVADAVARLGPERTAGRWTGEDGRPVVAVTDEGAAAEVRRAGARAEMKRHSMRELRAAADALGRTPRIAGTAWSVDYAANQVTVYADRTVSRGAWERLQGAARQAGQSVRMRRTGGEFTLRVDGGSALLGRGGRCSAGFNVTDGRDNFVLTAGHCGPVGTSWFRAADGAPRPLGTTVARTFPGADFALVRYEDPDAFDGANAVAVGGGRTVAVVGAADPVVGQRVFRSGSTTGLRSGRVTALDATVNYREGTVTGLIQTTVCAEQGDSGGPLLAEGVALGVTSGGNGDCAEGGVTFFQPVTSALSRLGVRVIDGRLRPGASPSGSASPTPTVSPSADSSAATGGGTDAGNAVGAPPVDPGRSRPTVTSIVELPLLLTGLVVIGISLIGLGAVRWLLTERADRDELRTSYAQSWG</sequence>
<dbReference type="Pfam" id="PF02983">
    <property type="entry name" value="Pro_Al_protease"/>
    <property type="match status" value="1"/>
</dbReference>
<keyword evidence="6" id="KW-0865">Zymogen</keyword>
<evidence type="ECO:0000256" key="6">
    <source>
        <dbReference type="ARBA" id="ARBA00023145"/>
    </source>
</evidence>
<dbReference type="Proteomes" id="UP000239322">
    <property type="component" value="Unassembled WGS sequence"/>
</dbReference>
<evidence type="ECO:0000256" key="5">
    <source>
        <dbReference type="ARBA" id="ARBA00022825"/>
    </source>
</evidence>
<dbReference type="InterPro" id="IPR018114">
    <property type="entry name" value="TRYPSIN_HIS"/>
</dbReference>
<keyword evidence="9" id="KW-0812">Transmembrane</keyword>
<evidence type="ECO:0000313" key="13">
    <source>
        <dbReference type="EMBL" id="PRH81116.1"/>
    </source>
</evidence>
<evidence type="ECO:0000256" key="2">
    <source>
        <dbReference type="ARBA" id="ARBA00022670"/>
    </source>
</evidence>
<evidence type="ECO:0000256" key="3">
    <source>
        <dbReference type="ARBA" id="ARBA00022729"/>
    </source>
</evidence>
<feature type="region of interest" description="Disordered" evidence="8">
    <location>
        <begin position="366"/>
        <end position="412"/>
    </location>
</feature>
<keyword evidence="4" id="KW-0378">Hydrolase</keyword>
<keyword evidence="7" id="KW-1015">Disulfide bond</keyword>
<gene>
    <name evidence="13" type="ORF">C6N75_00510</name>
</gene>
<dbReference type="InterPro" id="IPR043504">
    <property type="entry name" value="Peptidase_S1_PA_chymotrypsin"/>
</dbReference>
<feature type="domain" description="Peptidase S1" evidence="11">
    <location>
        <begin position="194"/>
        <end position="353"/>
    </location>
</feature>
<feature type="chain" id="PRO_5015634467" evidence="10">
    <location>
        <begin position="33"/>
        <end position="463"/>
    </location>
</feature>
<feature type="domain" description="Peptidase S1A alpha-lytic prodomain" evidence="12">
    <location>
        <begin position="99"/>
        <end position="151"/>
    </location>
</feature>
<evidence type="ECO:0000256" key="9">
    <source>
        <dbReference type="SAM" id="Phobius"/>
    </source>
</evidence>
<evidence type="ECO:0000259" key="12">
    <source>
        <dbReference type="Pfam" id="PF02983"/>
    </source>
</evidence>
<dbReference type="Pfam" id="PF00089">
    <property type="entry name" value="Trypsin"/>
    <property type="match status" value="1"/>
</dbReference>
<dbReference type="GO" id="GO:0005576">
    <property type="term" value="C:extracellular region"/>
    <property type="evidence" value="ECO:0007669"/>
    <property type="project" value="InterPro"/>
</dbReference>
<feature type="signal peptide" evidence="10">
    <location>
        <begin position="1"/>
        <end position="32"/>
    </location>
</feature>
<dbReference type="InterPro" id="IPR001316">
    <property type="entry name" value="Pept_S1A_streptogrisin"/>
</dbReference>
<reference evidence="13 14" key="1">
    <citation type="submission" date="2018-03" db="EMBL/GenBank/DDBJ databases">
        <title>Novel Streptomyces sp. from soil.</title>
        <authorList>
            <person name="Tan G.Y.A."/>
            <person name="Lee Z.Y."/>
        </authorList>
    </citation>
    <scope>NUCLEOTIDE SEQUENCE [LARGE SCALE GENOMIC DNA]</scope>
    <source>
        <strain evidence="13 14">ST5x</strain>
    </source>
</reference>
<keyword evidence="2 13" id="KW-0645">Protease</keyword>
<evidence type="ECO:0000256" key="7">
    <source>
        <dbReference type="ARBA" id="ARBA00023157"/>
    </source>
</evidence>
<proteinExistence type="inferred from homology"/>
<evidence type="ECO:0000313" key="14">
    <source>
        <dbReference type="Proteomes" id="UP000239322"/>
    </source>
</evidence>
<evidence type="ECO:0000256" key="8">
    <source>
        <dbReference type="SAM" id="MobiDB-lite"/>
    </source>
</evidence>
<dbReference type="EMBL" id="PVLV01000006">
    <property type="protein sequence ID" value="PRH81116.1"/>
    <property type="molecule type" value="Genomic_DNA"/>
</dbReference>
<dbReference type="InterPro" id="IPR009003">
    <property type="entry name" value="Peptidase_S1_PA"/>
</dbReference>
<evidence type="ECO:0000256" key="1">
    <source>
        <dbReference type="ARBA" id="ARBA00007664"/>
    </source>
</evidence>
<dbReference type="PRINTS" id="PR00861">
    <property type="entry name" value="ALYTICPTASE"/>
</dbReference>
<comment type="caution">
    <text evidence="13">The sequence shown here is derived from an EMBL/GenBank/DDBJ whole genome shotgun (WGS) entry which is preliminary data.</text>
</comment>
<dbReference type="GO" id="GO:0004252">
    <property type="term" value="F:serine-type endopeptidase activity"/>
    <property type="evidence" value="ECO:0007669"/>
    <property type="project" value="InterPro"/>
</dbReference>
<dbReference type="RefSeq" id="WP_105866826.1">
    <property type="nucleotide sequence ID" value="NZ_PVLV01000006.1"/>
</dbReference>
<protein>
    <submittedName>
        <fullName evidence="13">Serine protease</fullName>
    </submittedName>
</protein>
<dbReference type="SUPFAM" id="SSF50494">
    <property type="entry name" value="Trypsin-like serine proteases"/>
    <property type="match status" value="1"/>
</dbReference>
<dbReference type="PROSITE" id="PS00134">
    <property type="entry name" value="TRYPSIN_HIS"/>
    <property type="match status" value="1"/>
</dbReference>
<dbReference type="AlphaFoldDB" id="A0A2S9Q375"/>
<accession>A0A2S9Q375</accession>
<keyword evidence="14" id="KW-1185">Reference proteome</keyword>
<feature type="compositionally biased region" description="Low complexity" evidence="8">
    <location>
        <begin position="367"/>
        <end position="390"/>
    </location>
</feature>
<comment type="similarity">
    <text evidence="1">Belongs to the peptidase S1 family.</text>
</comment>
<feature type="transmembrane region" description="Helical" evidence="9">
    <location>
        <begin position="421"/>
        <end position="445"/>
    </location>
</feature>
<keyword evidence="5" id="KW-0720">Serine protease</keyword>
<dbReference type="GO" id="GO:0006508">
    <property type="term" value="P:proteolysis"/>
    <property type="evidence" value="ECO:0007669"/>
    <property type="project" value="UniProtKB-KW"/>
</dbReference>
<dbReference type="CDD" id="cd21112">
    <property type="entry name" value="alphaLP-like"/>
    <property type="match status" value="1"/>
</dbReference>